<keyword evidence="3" id="KW-1185">Reference proteome</keyword>
<reference evidence="2" key="1">
    <citation type="journal article" date="2014" name="Int. J. Syst. Evol. Microbiol.">
        <title>Complete genome sequence of Corynebacterium casei LMG S-19264T (=DSM 44701T), isolated from a smear-ripened cheese.</title>
        <authorList>
            <consortium name="US DOE Joint Genome Institute (JGI-PGF)"/>
            <person name="Walter F."/>
            <person name="Albersmeier A."/>
            <person name="Kalinowski J."/>
            <person name="Ruckert C."/>
        </authorList>
    </citation>
    <scope>NUCLEOTIDE SEQUENCE</scope>
    <source>
        <strain evidence="2">JCM 13306</strain>
    </source>
</reference>
<sequence>MPTPPTRSSFVTVMAAISLALGGFGALGNLLQLLLAWTLPSASLAAGLLPPGMPVPAPLLWLDAHLAGLSLAGALLSAVLAWIAWGLLRRREWARQGFIAGLVLAALANFAGLPLVDALFDGLLQGMAGPDADLRELQAMTHALRQILFWSCLASALLVAALHGWIAWKLYRPEIRAEFRRGPL</sequence>
<keyword evidence="1" id="KW-0472">Membrane</keyword>
<proteinExistence type="predicted"/>
<keyword evidence="1" id="KW-0812">Transmembrane</keyword>
<gene>
    <name evidence="2" type="ORF">GCM10009090_19260</name>
</gene>
<feature type="transmembrane region" description="Helical" evidence="1">
    <location>
        <begin position="147"/>
        <end position="171"/>
    </location>
</feature>
<evidence type="ECO:0000256" key="1">
    <source>
        <dbReference type="SAM" id="Phobius"/>
    </source>
</evidence>
<dbReference type="EMBL" id="BNBA01000013">
    <property type="protein sequence ID" value="GHH53637.1"/>
    <property type="molecule type" value="Genomic_DNA"/>
</dbReference>
<dbReference type="AlphaFoldDB" id="A0A919KIR3"/>
<dbReference type="RefSeq" id="WP_434029250.1">
    <property type="nucleotide sequence ID" value="NZ_BNBA01000013.1"/>
</dbReference>
<dbReference type="Proteomes" id="UP000623958">
    <property type="component" value="Unassembled WGS sequence"/>
</dbReference>
<reference evidence="2" key="2">
    <citation type="submission" date="2020-09" db="EMBL/GenBank/DDBJ databases">
        <authorList>
            <person name="Sun Q."/>
            <person name="Ohkuma M."/>
        </authorList>
    </citation>
    <scope>NUCLEOTIDE SEQUENCE</scope>
    <source>
        <strain evidence="2">JCM 13306</strain>
    </source>
</reference>
<name>A0A919KIR3_9XANT</name>
<comment type="caution">
    <text evidence="2">The sequence shown here is derived from an EMBL/GenBank/DDBJ whole genome shotgun (WGS) entry which is preliminary data.</text>
</comment>
<keyword evidence="1" id="KW-1133">Transmembrane helix</keyword>
<organism evidence="2 3">
    <name type="scientific">Xanthomonas boreopolis</name>
    <dbReference type="NCBI Taxonomy" id="86183"/>
    <lineage>
        <taxon>Bacteria</taxon>
        <taxon>Pseudomonadati</taxon>
        <taxon>Pseudomonadota</taxon>
        <taxon>Gammaproteobacteria</taxon>
        <taxon>Lysobacterales</taxon>
        <taxon>Lysobacteraceae</taxon>
        <taxon>Xanthomonas</taxon>
    </lineage>
</organism>
<feature type="transmembrane region" description="Helical" evidence="1">
    <location>
        <begin position="12"/>
        <end position="39"/>
    </location>
</feature>
<feature type="transmembrane region" description="Helical" evidence="1">
    <location>
        <begin position="59"/>
        <end position="85"/>
    </location>
</feature>
<accession>A0A919KIR3</accession>
<protein>
    <submittedName>
        <fullName evidence="2">Membrane protein</fullName>
    </submittedName>
</protein>
<evidence type="ECO:0000313" key="2">
    <source>
        <dbReference type="EMBL" id="GHH53637.1"/>
    </source>
</evidence>
<evidence type="ECO:0000313" key="3">
    <source>
        <dbReference type="Proteomes" id="UP000623958"/>
    </source>
</evidence>
<feature type="transmembrane region" description="Helical" evidence="1">
    <location>
        <begin position="97"/>
        <end position="116"/>
    </location>
</feature>